<reference evidence="1" key="1">
    <citation type="submission" date="2018-05" db="EMBL/GenBank/DDBJ databases">
        <authorList>
            <person name="Lanie J.A."/>
            <person name="Ng W.-L."/>
            <person name="Kazmierczak K.M."/>
            <person name="Andrzejewski T.M."/>
            <person name="Davidsen T.M."/>
            <person name="Wayne K.J."/>
            <person name="Tettelin H."/>
            <person name="Glass J.I."/>
            <person name="Rusch D."/>
            <person name="Podicherti R."/>
            <person name="Tsui H.-C.T."/>
            <person name="Winkler M.E."/>
        </authorList>
    </citation>
    <scope>NUCLEOTIDE SEQUENCE</scope>
</reference>
<protein>
    <submittedName>
        <fullName evidence="1">Uncharacterized protein</fullName>
    </submittedName>
</protein>
<evidence type="ECO:0000313" key="1">
    <source>
        <dbReference type="EMBL" id="SVA41353.1"/>
    </source>
</evidence>
<sequence>MFIGGRFSVDSLVRSRHHRHQDAYGDRGLTVCSSDGASGSLFGRSRGEVRAALP</sequence>
<name>A0A381VPB9_9ZZZZ</name>
<proteinExistence type="predicted"/>
<organism evidence="1">
    <name type="scientific">marine metagenome</name>
    <dbReference type="NCBI Taxonomy" id="408172"/>
    <lineage>
        <taxon>unclassified sequences</taxon>
        <taxon>metagenomes</taxon>
        <taxon>ecological metagenomes</taxon>
    </lineage>
</organism>
<gene>
    <name evidence="1" type="ORF">METZ01_LOCUS94207</name>
</gene>
<accession>A0A381VPB9</accession>
<dbReference type="EMBL" id="UINC01009216">
    <property type="protein sequence ID" value="SVA41353.1"/>
    <property type="molecule type" value="Genomic_DNA"/>
</dbReference>
<dbReference type="AlphaFoldDB" id="A0A381VPB9"/>
<feature type="non-terminal residue" evidence="1">
    <location>
        <position position="54"/>
    </location>
</feature>